<dbReference type="Pfam" id="PF24852">
    <property type="entry name" value="DUF7726"/>
    <property type="match status" value="1"/>
</dbReference>
<feature type="region of interest" description="Disordered" evidence="1">
    <location>
        <begin position="132"/>
        <end position="157"/>
    </location>
</feature>
<reference evidence="3 4" key="1">
    <citation type="submission" date="2020-02" db="EMBL/GenBank/DDBJ databases">
        <title>Comparative genomics of the hypocrealean fungal genus Beauvera.</title>
        <authorList>
            <person name="Showalter D.N."/>
            <person name="Bushley K.E."/>
            <person name="Rehner S.A."/>
        </authorList>
    </citation>
    <scope>NUCLEOTIDE SEQUENCE [LARGE SCALE GENOMIC DNA]</scope>
    <source>
        <strain evidence="3 4">ARSEF4384</strain>
    </source>
</reference>
<accession>A0AAW0RG04</accession>
<comment type="caution">
    <text evidence="3">The sequence shown here is derived from an EMBL/GenBank/DDBJ whole genome shotgun (WGS) entry which is preliminary data.</text>
</comment>
<dbReference type="PANTHER" id="PTHR42339:SF1">
    <property type="entry name" value="HISTONE H1"/>
    <property type="match status" value="1"/>
</dbReference>
<gene>
    <name evidence="3" type="ORF">G3M48_001305</name>
</gene>
<evidence type="ECO:0000259" key="2">
    <source>
        <dbReference type="Pfam" id="PF24852"/>
    </source>
</evidence>
<proteinExistence type="predicted"/>
<dbReference type="AlphaFoldDB" id="A0AAW0RG04"/>
<dbReference type="Proteomes" id="UP001397290">
    <property type="component" value="Unassembled WGS sequence"/>
</dbReference>
<evidence type="ECO:0000256" key="1">
    <source>
        <dbReference type="SAM" id="MobiDB-lite"/>
    </source>
</evidence>
<evidence type="ECO:0000313" key="3">
    <source>
        <dbReference type="EMBL" id="KAK8140938.1"/>
    </source>
</evidence>
<dbReference type="PANTHER" id="PTHR42339">
    <property type="entry name" value="HISTONE H1"/>
    <property type="match status" value="1"/>
</dbReference>
<evidence type="ECO:0000313" key="4">
    <source>
        <dbReference type="Proteomes" id="UP001397290"/>
    </source>
</evidence>
<sequence>MGANSTDNDGYLPVFDTCEVVRRKIRNFLNKFALSKTAFLRTVSKDVINCPDFQVGQLNRFLAMKVPRKGNTCGVHYAAYVFFEQRRIQDRQPKSAERIEMERLYPYDAADLCLNLPPRILIETANWRIERTKPKQEPGVGGKSASVKVPDVRTSVK</sequence>
<dbReference type="InterPro" id="IPR056143">
    <property type="entry name" value="DUF7726"/>
</dbReference>
<keyword evidence="4" id="KW-1185">Reference proteome</keyword>
<feature type="domain" description="DUF7726" evidence="2">
    <location>
        <begin position="13"/>
        <end position="88"/>
    </location>
</feature>
<dbReference type="EMBL" id="JAAHCF010001353">
    <property type="protein sequence ID" value="KAK8140938.1"/>
    <property type="molecule type" value="Genomic_DNA"/>
</dbReference>
<organism evidence="3 4">
    <name type="scientific">Beauveria asiatica</name>
    <dbReference type="NCBI Taxonomy" id="1069075"/>
    <lineage>
        <taxon>Eukaryota</taxon>
        <taxon>Fungi</taxon>
        <taxon>Dikarya</taxon>
        <taxon>Ascomycota</taxon>
        <taxon>Pezizomycotina</taxon>
        <taxon>Sordariomycetes</taxon>
        <taxon>Hypocreomycetidae</taxon>
        <taxon>Hypocreales</taxon>
        <taxon>Cordycipitaceae</taxon>
        <taxon>Beauveria</taxon>
    </lineage>
</organism>
<name>A0AAW0RG04_9HYPO</name>
<protein>
    <recommendedName>
        <fullName evidence="2">DUF7726 domain-containing protein</fullName>
    </recommendedName>
</protein>